<dbReference type="PANTHER" id="PTHR47396">
    <property type="entry name" value="TYPE I RESTRICTION ENZYME ECOKI R PROTEIN"/>
    <property type="match status" value="1"/>
</dbReference>
<evidence type="ECO:0000259" key="3">
    <source>
        <dbReference type="PROSITE" id="PS51192"/>
    </source>
</evidence>
<feature type="domain" description="Helicase ATP-binding" evidence="3">
    <location>
        <begin position="453"/>
        <end position="619"/>
    </location>
</feature>
<dbReference type="PANTHER" id="PTHR47396:SF1">
    <property type="entry name" value="ATP-DEPENDENT HELICASE IRC3-RELATED"/>
    <property type="match status" value="1"/>
</dbReference>
<dbReference type="CDD" id="cd09126">
    <property type="entry name" value="PLDc_C_DEXD_like"/>
    <property type="match status" value="1"/>
</dbReference>
<dbReference type="CDD" id="cd17926">
    <property type="entry name" value="DEXHc_RE"/>
    <property type="match status" value="1"/>
</dbReference>
<dbReference type="AlphaFoldDB" id="A6TP39"/>
<sequence length="969" mass="111138">MEYDVLLEKYENLLEENKVLRNENKNLKEQLNIGYSTYNGKHKEVMSIDRNKNIETNRIKVEGTNNYSSPKEKVKLFMSLFKGRSEVYAKRWQNKEGKSGYSPVCLNEWQKGVCNKPQIKCSVCNNKKYALLDEIAIEKHLKGKDILGIYPMLEDESCFFLAMDFDDTGWENDISAIMEICDEKNIPASVERSRSGNGAHIWFFFQEKTSATIARKFGTAILTYAMMKRHEIKFQSYDRLFPNQDTMPKGGLGNLIALPLQLYARKSSNSCFIDTNLSPYDDQWKYLNRVRKLQECDINLIISELGRGNELGVLRTDNDQIPKPWETASVKEKITKTDFPNIIHVIRANGLYIEKEGFSSKSLNVMKRLASFKNSDFYKAQAMRISTYGKPRIISLCDETSEYLCLPRGCEVDLVNLSKEYKIPIEWKDERFYEKTINVEFSGSLREEQEKPVNEMLQFHNGVLSATTAFGKTVIGAKLIAERKLNTLILVHTRQLLEQWKERLGEFLEINEVVPTEEGNKRGRKKQLSAIGQIGAGKNNSHGIIDIAIMQSLVKGDEVKAFIKEYGMVIVDECHHVPAFSFEQIMKNINAKYVYGLTATPIRKDGHHPIIFMQCGPIRYKVDPLKQAIKRPFEHYIIPRFTSFRRSGVENKQDWSIGEIYSDICTSAIRNQFIIEDVLEALRQERNPIILTERTAHVEILAQHLEEKSVNVVTLTGRMSSKKRKVELEKLENLHARNSTVIVATGRLVGEGFDMPKLDTLFLAMPVAWKGTISQYAGRLHRLYESKSEVQIYDYIDIHVNILEKMYQKRLKGYAAIGYSIKSDSNSFNDLNSIFSNNCFLTAFRDDMLATKSGITIVSPYVNKKGLEQILTNLKEIMRKGVKLTVITRPESDYKEKDRFNITCTINDIKKIGGNIVRKSNIHQKFAVMDQRIVWYGGINLLSSNNSDGSIIRLDNLNIADELLCSIDI</sequence>
<accession>A6TP39</accession>
<evidence type="ECO:0000259" key="2">
    <source>
        <dbReference type="PROSITE" id="PS50035"/>
    </source>
</evidence>
<dbReference type="InterPro" id="IPR001736">
    <property type="entry name" value="PLipase_D/transphosphatidylase"/>
</dbReference>
<proteinExistence type="predicted"/>
<dbReference type="GO" id="GO:0006793">
    <property type="term" value="P:phosphorus metabolic process"/>
    <property type="evidence" value="ECO:0007669"/>
    <property type="project" value="UniProtKB-ARBA"/>
</dbReference>
<dbReference type="STRING" id="293826.Amet_1785"/>
<dbReference type="GO" id="GO:0016787">
    <property type="term" value="F:hydrolase activity"/>
    <property type="evidence" value="ECO:0007669"/>
    <property type="project" value="InterPro"/>
</dbReference>
<organism evidence="5 6">
    <name type="scientific">Alkaliphilus metalliredigens (strain QYMF)</name>
    <dbReference type="NCBI Taxonomy" id="293826"/>
    <lineage>
        <taxon>Bacteria</taxon>
        <taxon>Bacillati</taxon>
        <taxon>Bacillota</taxon>
        <taxon>Clostridia</taxon>
        <taxon>Peptostreptococcales</taxon>
        <taxon>Natronincolaceae</taxon>
        <taxon>Alkaliphilus</taxon>
    </lineage>
</organism>
<evidence type="ECO:0000256" key="1">
    <source>
        <dbReference type="SAM" id="Coils"/>
    </source>
</evidence>
<dbReference type="Gene3D" id="3.30.870.10">
    <property type="entry name" value="Endonuclease Chain A"/>
    <property type="match status" value="1"/>
</dbReference>
<dbReference type="GO" id="GO:0003677">
    <property type="term" value="F:DNA binding"/>
    <property type="evidence" value="ECO:0007669"/>
    <property type="project" value="InterPro"/>
</dbReference>
<dbReference type="KEGG" id="amt:Amet_1785"/>
<dbReference type="Gene3D" id="3.40.50.300">
    <property type="entry name" value="P-loop containing nucleotide triphosphate hydrolases"/>
    <property type="match status" value="2"/>
</dbReference>
<dbReference type="HOGENOM" id="CLU_011771_1_0_9"/>
<dbReference type="GO" id="GO:0005524">
    <property type="term" value="F:ATP binding"/>
    <property type="evidence" value="ECO:0007669"/>
    <property type="project" value="InterPro"/>
</dbReference>
<dbReference type="Pfam" id="PF00271">
    <property type="entry name" value="Helicase_C"/>
    <property type="match status" value="1"/>
</dbReference>
<dbReference type="InterPro" id="IPR014001">
    <property type="entry name" value="Helicase_ATP-bd"/>
</dbReference>
<dbReference type="RefSeq" id="WP_012062992.1">
    <property type="nucleotide sequence ID" value="NC_009633.1"/>
</dbReference>
<dbReference type="eggNOG" id="COG4951">
    <property type="taxonomic scope" value="Bacteria"/>
</dbReference>
<name>A6TP39_ALKMQ</name>
<dbReference type="eggNOG" id="COG1061">
    <property type="taxonomic scope" value="Bacteria"/>
</dbReference>
<reference evidence="6" key="1">
    <citation type="journal article" date="2016" name="Genome Announc.">
        <title>Complete genome sequence of Alkaliphilus metalliredigens strain QYMF, an alkaliphilic and metal-reducing bacterium isolated from borax-contaminated leachate ponds.</title>
        <authorList>
            <person name="Hwang C."/>
            <person name="Copeland A."/>
            <person name="Lucas S."/>
            <person name="Lapidus A."/>
            <person name="Barry K."/>
            <person name="Detter J.C."/>
            <person name="Glavina Del Rio T."/>
            <person name="Hammon N."/>
            <person name="Israni S."/>
            <person name="Dalin E."/>
            <person name="Tice H."/>
            <person name="Pitluck S."/>
            <person name="Chertkov O."/>
            <person name="Brettin T."/>
            <person name="Bruce D."/>
            <person name="Han C."/>
            <person name="Schmutz J."/>
            <person name="Larimer F."/>
            <person name="Land M.L."/>
            <person name="Hauser L."/>
            <person name="Kyrpides N."/>
            <person name="Mikhailova N."/>
            <person name="Ye Q."/>
            <person name="Zhou J."/>
            <person name="Richardson P."/>
            <person name="Fields M.W."/>
        </authorList>
    </citation>
    <scope>NUCLEOTIDE SEQUENCE [LARGE SCALE GENOMIC DNA]</scope>
    <source>
        <strain evidence="6">QYMF</strain>
    </source>
</reference>
<dbReference type="PROSITE" id="PS50035">
    <property type="entry name" value="PLD"/>
    <property type="match status" value="1"/>
</dbReference>
<dbReference type="InterPro" id="IPR001650">
    <property type="entry name" value="Helicase_C-like"/>
</dbReference>
<dbReference type="SUPFAM" id="SSF52540">
    <property type="entry name" value="P-loop containing nucleoside triphosphate hydrolases"/>
    <property type="match status" value="2"/>
</dbReference>
<evidence type="ECO:0000313" key="6">
    <source>
        <dbReference type="Proteomes" id="UP000001572"/>
    </source>
</evidence>
<gene>
    <name evidence="5" type="ordered locus">Amet_1785</name>
</gene>
<feature type="domain" description="Helicase C-terminal" evidence="4">
    <location>
        <begin position="674"/>
        <end position="829"/>
    </location>
</feature>
<dbReference type="Proteomes" id="UP000001572">
    <property type="component" value="Chromosome"/>
</dbReference>
<dbReference type="SUPFAM" id="SSF56024">
    <property type="entry name" value="Phospholipase D/nuclease"/>
    <property type="match status" value="1"/>
</dbReference>
<evidence type="ECO:0000313" key="5">
    <source>
        <dbReference type="EMBL" id="ABR47957.1"/>
    </source>
</evidence>
<feature type="coiled-coil region" evidence="1">
    <location>
        <begin position="3"/>
        <end position="30"/>
    </location>
</feature>
<dbReference type="PROSITE" id="PS51192">
    <property type="entry name" value="HELICASE_ATP_BIND_1"/>
    <property type="match status" value="1"/>
</dbReference>
<keyword evidence="1" id="KW-0175">Coiled coil</keyword>
<dbReference type="SMART" id="SM00487">
    <property type="entry name" value="DEXDc"/>
    <property type="match status" value="1"/>
</dbReference>
<dbReference type="Pfam" id="PF13091">
    <property type="entry name" value="PLDc_2"/>
    <property type="match status" value="1"/>
</dbReference>
<dbReference type="InterPro" id="IPR027417">
    <property type="entry name" value="P-loop_NTPase"/>
</dbReference>
<dbReference type="InterPro" id="IPR054347">
    <property type="entry name" value="TOTE_primase"/>
</dbReference>
<feature type="domain" description="PLD phosphodiesterase" evidence="2">
    <location>
        <begin position="918"/>
        <end position="945"/>
    </location>
</feature>
<keyword evidence="6" id="KW-1185">Reference proteome</keyword>
<dbReference type="GO" id="GO:0005829">
    <property type="term" value="C:cytosol"/>
    <property type="evidence" value="ECO:0007669"/>
    <property type="project" value="TreeGrafter"/>
</dbReference>
<dbReference type="Pfam" id="PF22548">
    <property type="entry name" value="AEP-TOTE"/>
    <property type="match status" value="1"/>
</dbReference>
<dbReference type="EMBL" id="CP000724">
    <property type="protein sequence ID" value="ABR47957.1"/>
    <property type="molecule type" value="Genomic_DNA"/>
</dbReference>
<dbReference type="InterPro" id="IPR050742">
    <property type="entry name" value="Helicase_Restrict-Modif_Enz"/>
</dbReference>
<dbReference type="CDD" id="cd18785">
    <property type="entry name" value="SF2_C"/>
    <property type="match status" value="1"/>
</dbReference>
<dbReference type="OrthoDB" id="9802848at2"/>
<evidence type="ECO:0000259" key="4">
    <source>
        <dbReference type="PROSITE" id="PS51194"/>
    </source>
</evidence>
<protein>
    <submittedName>
        <fullName evidence="5">Type III restriction protein, res subunit</fullName>
    </submittedName>
</protein>
<dbReference type="InterPro" id="IPR006935">
    <property type="entry name" value="Helicase/UvrB_N"/>
</dbReference>
<dbReference type="PROSITE" id="PS51194">
    <property type="entry name" value="HELICASE_CTER"/>
    <property type="match status" value="1"/>
</dbReference>
<dbReference type="InterPro" id="IPR025202">
    <property type="entry name" value="PLD-like_dom"/>
</dbReference>
<dbReference type="Pfam" id="PF04851">
    <property type="entry name" value="ResIII"/>
    <property type="match status" value="1"/>
</dbReference>